<evidence type="ECO:0000313" key="6">
    <source>
        <dbReference type="Proteomes" id="UP000037446"/>
    </source>
</evidence>
<dbReference type="Pfam" id="PF00990">
    <property type="entry name" value="GGDEF"/>
    <property type="match status" value="1"/>
</dbReference>
<evidence type="ECO:0000313" key="5">
    <source>
        <dbReference type="EMBL" id="KNH02571.1"/>
    </source>
</evidence>
<dbReference type="PROSITE" id="PS50887">
    <property type="entry name" value="GGDEF"/>
    <property type="match status" value="1"/>
</dbReference>
<dbReference type="Pfam" id="PF00563">
    <property type="entry name" value="EAL"/>
    <property type="match status" value="1"/>
</dbReference>
<accession>A0A0L1KF94</accession>
<keyword evidence="2" id="KW-0812">Transmembrane</keyword>
<feature type="region of interest" description="Disordered" evidence="1">
    <location>
        <begin position="1"/>
        <end position="22"/>
    </location>
</feature>
<keyword evidence="2" id="KW-1133">Transmembrane helix</keyword>
<dbReference type="SUPFAM" id="SSF141868">
    <property type="entry name" value="EAL domain-like"/>
    <property type="match status" value="1"/>
</dbReference>
<dbReference type="AlphaFoldDB" id="A0A0L1KF94"/>
<gene>
    <name evidence="5" type="ORF">J121_353</name>
</gene>
<dbReference type="RefSeq" id="WP_063512901.1">
    <property type="nucleotide sequence ID" value="NZ_JYNE01000022.1"/>
</dbReference>
<dbReference type="CDD" id="cd01948">
    <property type="entry name" value="EAL"/>
    <property type="match status" value="1"/>
</dbReference>
<dbReference type="InterPro" id="IPR001633">
    <property type="entry name" value="EAL_dom"/>
</dbReference>
<keyword evidence="2" id="KW-0472">Membrane</keyword>
<dbReference type="SUPFAM" id="SSF55073">
    <property type="entry name" value="Nucleotide cyclase"/>
    <property type="match status" value="1"/>
</dbReference>
<dbReference type="EMBL" id="JYNE01000022">
    <property type="protein sequence ID" value="KNH02571.1"/>
    <property type="molecule type" value="Genomic_DNA"/>
</dbReference>
<dbReference type="PROSITE" id="PS50883">
    <property type="entry name" value="EAL"/>
    <property type="match status" value="1"/>
</dbReference>
<evidence type="ECO:0000256" key="1">
    <source>
        <dbReference type="SAM" id="MobiDB-lite"/>
    </source>
</evidence>
<protein>
    <submittedName>
        <fullName evidence="5">Diguanylate cyclase</fullName>
    </submittedName>
</protein>
<dbReference type="InterPro" id="IPR043128">
    <property type="entry name" value="Rev_trsase/Diguanyl_cyclase"/>
</dbReference>
<dbReference type="STRING" id="1306953.J121_353"/>
<dbReference type="CDD" id="cd01949">
    <property type="entry name" value="GGDEF"/>
    <property type="match status" value="1"/>
</dbReference>
<dbReference type="SMART" id="SM00052">
    <property type="entry name" value="EAL"/>
    <property type="match status" value="1"/>
</dbReference>
<dbReference type="PANTHER" id="PTHR44757:SF2">
    <property type="entry name" value="BIOFILM ARCHITECTURE MAINTENANCE PROTEIN MBAA"/>
    <property type="match status" value="1"/>
</dbReference>
<dbReference type="Gene3D" id="3.20.20.450">
    <property type="entry name" value="EAL domain"/>
    <property type="match status" value="1"/>
</dbReference>
<evidence type="ECO:0000259" key="4">
    <source>
        <dbReference type="PROSITE" id="PS50887"/>
    </source>
</evidence>
<dbReference type="NCBIfam" id="TIGR00254">
    <property type="entry name" value="GGDEF"/>
    <property type="match status" value="1"/>
</dbReference>
<organism evidence="5 6">
    <name type="scientific">Qipengyuania citrea LAMA 915</name>
    <dbReference type="NCBI Taxonomy" id="1306953"/>
    <lineage>
        <taxon>Bacteria</taxon>
        <taxon>Pseudomonadati</taxon>
        <taxon>Pseudomonadota</taxon>
        <taxon>Alphaproteobacteria</taxon>
        <taxon>Sphingomonadales</taxon>
        <taxon>Erythrobacteraceae</taxon>
        <taxon>Qipengyuania</taxon>
    </lineage>
</organism>
<dbReference type="InterPro" id="IPR029787">
    <property type="entry name" value="Nucleotide_cyclase"/>
</dbReference>
<dbReference type="InterPro" id="IPR052155">
    <property type="entry name" value="Biofilm_reg_signaling"/>
</dbReference>
<feature type="domain" description="EAL" evidence="3">
    <location>
        <begin position="284"/>
        <end position="534"/>
    </location>
</feature>
<comment type="caution">
    <text evidence="5">The sequence shown here is derived from an EMBL/GenBank/DDBJ whole genome shotgun (WGS) entry which is preliminary data.</text>
</comment>
<feature type="domain" description="GGDEF" evidence="4">
    <location>
        <begin position="135"/>
        <end position="275"/>
    </location>
</feature>
<proteinExistence type="predicted"/>
<reference evidence="5" key="1">
    <citation type="submission" date="2015-02" db="EMBL/GenBank/DDBJ databases">
        <authorList>
            <person name="Chooi Y.-H."/>
        </authorList>
    </citation>
    <scope>NUCLEOTIDE SEQUENCE [LARGE SCALE GENOMIC DNA]</scope>
    <source>
        <strain evidence="5">LAMA 915</strain>
    </source>
</reference>
<dbReference type="PATRIC" id="fig|1306953.7.peg.357"/>
<evidence type="ECO:0000259" key="3">
    <source>
        <dbReference type="PROSITE" id="PS50883"/>
    </source>
</evidence>
<dbReference type="InterPro" id="IPR000160">
    <property type="entry name" value="GGDEF_dom"/>
</dbReference>
<sequence length="563" mass="62878">MTANKTTTKDARSPRKGVQTRRRDHDVVTLGIAFAAIILFVGTAGVVLPNLIEAWTGDNPSPDSALTNALLLNIALILLGWHRYKALTEELNSRRESEEEARRLADIDHLTGCQNRRSFTTALGDLLHDLERREEALAAIAVDLDNFKQVNDLHGHQAGDEVLRVTAGRIQRLLPEGGILARLGGDEFVCVVPYHPQVPDRVDQLATRMVENVARPVEYGDMPVDVTMSIGIASSTQMDNVRDGTAAAQTLMHKADIAMYHAKKQGKNRFYWFEPQMENELRFRNELEAGIRRGIVNGEFLPYYEQQIDLDSGKLVGFEMLARWESPEMGVVGPDIFIPIAEEIGVIGEMSEALITRAFEDAKKWDSDLSLSVNISPVQMRDPWFAQKLLKLLVRHNFPANRLDIEITESCLHENVGMVRSMISSLRNQGVKISLDDFGTGYSSLSQLRALPFDRIKIDRAFISELKQEEHGAKLVDAILTMSDGLNLPVTAEGIENEVVLETLKRMGKMKGQGYHYGRPEPAAKVLERLDQQNLLAKDRLDNVTEVDFTAQEHRPGGGKRAG</sequence>
<feature type="transmembrane region" description="Helical" evidence="2">
    <location>
        <begin position="27"/>
        <end position="52"/>
    </location>
</feature>
<dbReference type="PANTHER" id="PTHR44757">
    <property type="entry name" value="DIGUANYLATE CYCLASE DGCP"/>
    <property type="match status" value="1"/>
</dbReference>
<name>A0A0L1KF94_9SPHN</name>
<dbReference type="Proteomes" id="UP000037446">
    <property type="component" value="Unassembled WGS sequence"/>
</dbReference>
<dbReference type="Gene3D" id="3.30.70.270">
    <property type="match status" value="1"/>
</dbReference>
<dbReference type="SMART" id="SM00267">
    <property type="entry name" value="GGDEF"/>
    <property type="match status" value="1"/>
</dbReference>
<dbReference type="GeneID" id="93685157"/>
<evidence type="ECO:0000256" key="2">
    <source>
        <dbReference type="SAM" id="Phobius"/>
    </source>
</evidence>
<dbReference type="InterPro" id="IPR035919">
    <property type="entry name" value="EAL_sf"/>
</dbReference>